<organism evidence="3 4">
    <name type="scientific">Glarea lozoyensis (strain ATCC 20868 / MF5171)</name>
    <dbReference type="NCBI Taxonomy" id="1116229"/>
    <lineage>
        <taxon>Eukaryota</taxon>
        <taxon>Fungi</taxon>
        <taxon>Dikarya</taxon>
        <taxon>Ascomycota</taxon>
        <taxon>Pezizomycotina</taxon>
        <taxon>Leotiomycetes</taxon>
        <taxon>Helotiales</taxon>
        <taxon>Helotiaceae</taxon>
        <taxon>Glarea</taxon>
    </lineage>
</organism>
<accession>S3DDU5</accession>
<dbReference type="InterPro" id="IPR050745">
    <property type="entry name" value="Multifunctional_regulatory"/>
</dbReference>
<name>S3DDU5_GLAL2</name>
<sequence>MDSPSASSATLSIHSDDMTDTDKLIHHDPPGVFDGPIDFAEYAQFNIPEEYLEAVQENSLSPSMRAASNADCRILKALLQKGFFYFIKYPDRNSHSDNEYPHHHESDHRLAHPSEFGFSALRSNGRNEIGITTPLMEALRARLPENVRTLLIAGANPDGVPIHILEAHAALFLRFRPSIHPLEYGSKDAATRSEYLRLMDISQISSLTKEEVDDRRWDGLAPFWCEERFTPSSFWKHGASMHSLVEAAGLGDVEDFNLLLEYGADASFWMTPHLFVPEPPSSSSLCISTPIHAAIEHGKHSMLRHILDLGFDPNTMALANPTRCVTPLMATLLHHDRFDKESFDMLSMQPNINFEIRTPIYGVHLLHFAVAKLNFTMLRHVVSFVPLRNAGTTAIGHTLLHVACMPSRNVQIQRRSDIIMRSIHETRDTRAENDINAVPAVDSNALPHPIDLYTQSSIMKYLWNNGVQDIDSKDVHGNTALHYLAGCRAVNHLLFEWFLKIEDVEDVWYHSENDQMATPADLLDANERVSSNSSRSYPITTLDRQWSASRAARKEEIWDELLDGLR</sequence>
<evidence type="ECO:0000313" key="4">
    <source>
        <dbReference type="Proteomes" id="UP000016922"/>
    </source>
</evidence>
<evidence type="ECO:0000256" key="2">
    <source>
        <dbReference type="ARBA" id="ARBA00023043"/>
    </source>
</evidence>
<dbReference type="SUPFAM" id="SSF48403">
    <property type="entry name" value="Ankyrin repeat"/>
    <property type="match status" value="1"/>
</dbReference>
<dbReference type="PANTHER" id="PTHR24189:SF50">
    <property type="entry name" value="ANKYRIN REPEAT AND SOCS BOX PROTEIN 2"/>
    <property type="match status" value="1"/>
</dbReference>
<protein>
    <submittedName>
        <fullName evidence="3">Ankyrin repeat-containing protein</fullName>
    </submittedName>
</protein>
<dbReference type="HOGENOM" id="CLU_042678_0_0_1"/>
<dbReference type="PANTHER" id="PTHR24189">
    <property type="entry name" value="MYOTROPHIN"/>
    <property type="match status" value="1"/>
</dbReference>
<dbReference type="eggNOG" id="ENOG502S47Z">
    <property type="taxonomic scope" value="Eukaryota"/>
</dbReference>
<dbReference type="RefSeq" id="XP_008082838.1">
    <property type="nucleotide sequence ID" value="XM_008084647.1"/>
</dbReference>
<dbReference type="KEGG" id="glz:GLAREA_12884"/>
<dbReference type="Gene3D" id="1.25.40.20">
    <property type="entry name" value="Ankyrin repeat-containing domain"/>
    <property type="match status" value="2"/>
</dbReference>
<keyword evidence="1" id="KW-0677">Repeat</keyword>
<dbReference type="OrthoDB" id="2980193at2759"/>
<keyword evidence="2" id="KW-0040">ANK repeat</keyword>
<dbReference type="GeneID" id="19471924"/>
<dbReference type="AlphaFoldDB" id="S3DDU5"/>
<dbReference type="EMBL" id="KE145365">
    <property type="protein sequence ID" value="EPE30161.1"/>
    <property type="molecule type" value="Genomic_DNA"/>
</dbReference>
<dbReference type="InterPro" id="IPR036770">
    <property type="entry name" value="Ankyrin_rpt-contain_sf"/>
</dbReference>
<evidence type="ECO:0000313" key="3">
    <source>
        <dbReference type="EMBL" id="EPE30161.1"/>
    </source>
</evidence>
<reference evidence="3 4" key="1">
    <citation type="journal article" date="2013" name="BMC Genomics">
        <title>Genomics-driven discovery of the pneumocandin biosynthetic gene cluster in the fungus Glarea lozoyensis.</title>
        <authorList>
            <person name="Chen L."/>
            <person name="Yue Q."/>
            <person name="Zhang X."/>
            <person name="Xiang M."/>
            <person name="Wang C."/>
            <person name="Li S."/>
            <person name="Che Y."/>
            <person name="Ortiz-Lopez F.J."/>
            <person name="Bills G.F."/>
            <person name="Liu X."/>
            <person name="An Z."/>
        </authorList>
    </citation>
    <scope>NUCLEOTIDE SEQUENCE [LARGE SCALE GENOMIC DNA]</scope>
    <source>
        <strain evidence="4">ATCC 20868 / MF5171</strain>
    </source>
</reference>
<keyword evidence="4" id="KW-1185">Reference proteome</keyword>
<dbReference type="Proteomes" id="UP000016922">
    <property type="component" value="Unassembled WGS sequence"/>
</dbReference>
<dbReference type="SMART" id="SM00248">
    <property type="entry name" value="ANK"/>
    <property type="match status" value="5"/>
</dbReference>
<proteinExistence type="predicted"/>
<dbReference type="InterPro" id="IPR002110">
    <property type="entry name" value="Ankyrin_rpt"/>
</dbReference>
<dbReference type="OMA" id="HFAVARH"/>
<gene>
    <name evidence="3" type="ORF">GLAREA_12884</name>
</gene>
<evidence type="ECO:0000256" key="1">
    <source>
        <dbReference type="ARBA" id="ARBA00022737"/>
    </source>
</evidence>